<dbReference type="FunCoup" id="A0A212PQL5">
    <property type="interactions" value="74"/>
</dbReference>
<evidence type="ECO:0000256" key="1">
    <source>
        <dbReference type="ARBA" id="ARBA00001478"/>
    </source>
</evidence>
<evidence type="ECO:0000256" key="3">
    <source>
        <dbReference type="ARBA" id="ARBA00010281"/>
    </source>
</evidence>
<sequence length="478" mass="53305">MRILYVIAEAAPFIKVGGLADVGYGLPRALRAMGHDVRVVLPRYRAIPGSAYDLRPLRPPLPVPLGLAGEIRVVEVEVSETTGVPTYFLWDEGYFGRDRVYGYPDDPQRFIFFCRAALALLRHLDWQPEILHGNDWHTGFLFLWLATVGRRDRFYRPIATVFTIHNMAYQGITGDALLAFGGISEHVDRLEVEPPGHINWLARGIAHADAVNTVSPRYAREILTPEFGFGLEPLLRRRADRLVGILNGLDPEAWDPRTDPALAARFDAETLERRMENKRAAQEAFGLPVREETALFAFIGRLIEQKGLPLLLEAAEALFARGIQMAVLGTGMPEYEAALAAWPDRFPGQAGVRLAHDERLARLLYGGADVFLMPSKFEPCGLGQMIAMRYGALPLVHAVGGLADTVLDIDQEAGTGFVFSPFSVEAFLTAVDRALALYADRPAWRAAQRRAMNRDFSWSASARAYEDLYRRALAWHNP</sequence>
<evidence type="ECO:0000256" key="4">
    <source>
        <dbReference type="ARBA" id="ARBA00022676"/>
    </source>
</evidence>
<dbReference type="EMBL" id="FYEK01000002">
    <property type="protein sequence ID" value="SNB49206.1"/>
    <property type="molecule type" value="Genomic_DNA"/>
</dbReference>
<dbReference type="GO" id="GO:0005978">
    <property type="term" value="P:glycogen biosynthetic process"/>
    <property type="evidence" value="ECO:0007669"/>
    <property type="project" value="UniProtKB-UniRule"/>
</dbReference>
<dbReference type="RefSeq" id="WP_088569772.1">
    <property type="nucleotide sequence ID" value="NZ_FYEK01000002.1"/>
</dbReference>
<keyword evidence="5 7" id="KW-0808">Transferase</keyword>
<dbReference type="PANTHER" id="PTHR45825">
    <property type="entry name" value="GRANULE-BOUND STARCH SYNTHASE 1, CHLOROPLASTIC/AMYLOPLASTIC"/>
    <property type="match status" value="1"/>
</dbReference>
<evidence type="ECO:0000256" key="7">
    <source>
        <dbReference type="HAMAP-Rule" id="MF_00484"/>
    </source>
</evidence>
<evidence type="ECO:0000256" key="6">
    <source>
        <dbReference type="ARBA" id="ARBA00023056"/>
    </source>
</evidence>
<evidence type="ECO:0000256" key="5">
    <source>
        <dbReference type="ARBA" id="ARBA00022679"/>
    </source>
</evidence>
<dbReference type="NCBIfam" id="TIGR02095">
    <property type="entry name" value="glgA"/>
    <property type="match status" value="1"/>
</dbReference>
<dbReference type="Proteomes" id="UP000197025">
    <property type="component" value="Unassembled WGS sequence"/>
</dbReference>
<keyword evidence="6 7" id="KW-0320">Glycogen biosynthesis</keyword>
<reference evidence="11" key="1">
    <citation type="submission" date="2017-06" db="EMBL/GenBank/DDBJ databases">
        <authorList>
            <person name="Varghese N."/>
            <person name="Submissions S."/>
        </authorList>
    </citation>
    <scope>NUCLEOTIDE SEQUENCE [LARGE SCALE GENOMIC DNA]</scope>
    <source>
        <strain evidence="11">JAD2</strain>
    </source>
</reference>
<comment type="similarity">
    <text evidence="3 7">Belongs to the glycosyltransferase 1 family. Bacterial/plant glycogen synthase subfamily.</text>
</comment>
<name>A0A212PQL5_9CHLR</name>
<dbReference type="GO" id="GO:0009011">
    <property type="term" value="F:alpha-1,4-glucan glucosyltransferase (ADP-glucose donor) activity"/>
    <property type="evidence" value="ECO:0007669"/>
    <property type="project" value="UniProtKB-UniRule"/>
</dbReference>
<evidence type="ECO:0000259" key="8">
    <source>
        <dbReference type="Pfam" id="PF00534"/>
    </source>
</evidence>
<comment type="pathway">
    <text evidence="7">Glycan biosynthesis; glycogen biosynthesis.</text>
</comment>
<evidence type="ECO:0000259" key="9">
    <source>
        <dbReference type="Pfam" id="PF08323"/>
    </source>
</evidence>
<dbReference type="Gene3D" id="3.40.50.2000">
    <property type="entry name" value="Glycogen Phosphorylase B"/>
    <property type="match status" value="2"/>
</dbReference>
<dbReference type="Pfam" id="PF08323">
    <property type="entry name" value="Glyco_transf_5"/>
    <property type="match status" value="1"/>
</dbReference>
<feature type="binding site" evidence="7">
    <location>
        <position position="15"/>
    </location>
    <ligand>
        <name>ADP-alpha-D-glucose</name>
        <dbReference type="ChEBI" id="CHEBI:57498"/>
    </ligand>
</feature>
<dbReference type="AlphaFoldDB" id="A0A212PQL5"/>
<proteinExistence type="inferred from homology"/>
<dbReference type="GO" id="GO:0004373">
    <property type="term" value="F:alpha-1,4-glucan glucosyltransferase (UDP-glucose donor) activity"/>
    <property type="evidence" value="ECO:0007669"/>
    <property type="project" value="InterPro"/>
</dbReference>
<evidence type="ECO:0000313" key="11">
    <source>
        <dbReference type="Proteomes" id="UP000197025"/>
    </source>
</evidence>
<dbReference type="SUPFAM" id="SSF53756">
    <property type="entry name" value="UDP-Glycosyltransferase/glycogen phosphorylase"/>
    <property type="match status" value="1"/>
</dbReference>
<feature type="domain" description="Starch synthase catalytic" evidence="9">
    <location>
        <begin position="2"/>
        <end position="236"/>
    </location>
</feature>
<comment type="function">
    <text evidence="2 7">Synthesizes alpha-1,4-glucan chains using ADP-glucose.</text>
</comment>
<dbReference type="PANTHER" id="PTHR45825:SF11">
    <property type="entry name" value="ALPHA AMYLASE DOMAIN-CONTAINING PROTEIN"/>
    <property type="match status" value="1"/>
</dbReference>
<organism evidence="10 11">
    <name type="scientific">Thermoflexus hugenholtzii JAD2</name>
    <dbReference type="NCBI Taxonomy" id="877466"/>
    <lineage>
        <taxon>Bacteria</taxon>
        <taxon>Bacillati</taxon>
        <taxon>Chloroflexota</taxon>
        <taxon>Thermoflexia</taxon>
        <taxon>Thermoflexales</taxon>
        <taxon>Thermoflexaceae</taxon>
        <taxon>Thermoflexus</taxon>
    </lineage>
</organism>
<dbReference type="HAMAP" id="MF_00484">
    <property type="entry name" value="Glycogen_synth"/>
    <property type="match status" value="1"/>
</dbReference>
<dbReference type="EC" id="2.4.1.21" evidence="7"/>
<protein>
    <recommendedName>
        <fullName evidence="7">Glycogen synthase</fullName>
        <ecNumber evidence="7">2.4.1.21</ecNumber>
    </recommendedName>
    <alternativeName>
        <fullName evidence="7">Starch [bacterial glycogen] synthase</fullName>
    </alternativeName>
</protein>
<accession>A0A212PQL5</accession>
<comment type="catalytic activity">
    <reaction evidence="1 7">
        <text>[(1-&gt;4)-alpha-D-glucosyl](n) + ADP-alpha-D-glucose = [(1-&gt;4)-alpha-D-glucosyl](n+1) + ADP + H(+)</text>
        <dbReference type="Rhea" id="RHEA:18189"/>
        <dbReference type="Rhea" id="RHEA-COMP:9584"/>
        <dbReference type="Rhea" id="RHEA-COMP:9587"/>
        <dbReference type="ChEBI" id="CHEBI:15378"/>
        <dbReference type="ChEBI" id="CHEBI:15444"/>
        <dbReference type="ChEBI" id="CHEBI:57498"/>
        <dbReference type="ChEBI" id="CHEBI:456216"/>
        <dbReference type="EC" id="2.4.1.21"/>
    </reaction>
</comment>
<keyword evidence="4 7" id="KW-0328">Glycosyltransferase</keyword>
<keyword evidence="11" id="KW-1185">Reference proteome</keyword>
<dbReference type="InParanoid" id="A0A212PQL5"/>
<dbReference type="UniPathway" id="UPA00164"/>
<evidence type="ECO:0000256" key="2">
    <source>
        <dbReference type="ARBA" id="ARBA00002764"/>
    </source>
</evidence>
<dbReference type="CDD" id="cd03791">
    <property type="entry name" value="GT5_Glycogen_synthase_DULL1-like"/>
    <property type="match status" value="1"/>
</dbReference>
<dbReference type="InterPro" id="IPR011835">
    <property type="entry name" value="GS/SS"/>
</dbReference>
<evidence type="ECO:0000313" key="10">
    <source>
        <dbReference type="EMBL" id="SNB49206.1"/>
    </source>
</evidence>
<dbReference type="InterPro" id="IPR001296">
    <property type="entry name" value="Glyco_trans_1"/>
</dbReference>
<gene>
    <name evidence="7" type="primary">glgA</name>
    <name evidence="10" type="ORF">SAMN02746019_00029120</name>
</gene>
<feature type="domain" description="Glycosyl transferase family 1" evidence="8">
    <location>
        <begin position="287"/>
        <end position="448"/>
    </location>
</feature>
<dbReference type="Pfam" id="PF00534">
    <property type="entry name" value="Glycos_transf_1"/>
    <property type="match status" value="1"/>
</dbReference>
<dbReference type="OrthoDB" id="9808590at2"/>
<dbReference type="InterPro" id="IPR013534">
    <property type="entry name" value="Starch_synth_cat_dom"/>
</dbReference>